<dbReference type="AlphaFoldDB" id="A0A072N547"/>
<protein>
    <submittedName>
        <fullName evidence="1">Uncharacterized protein</fullName>
    </submittedName>
</protein>
<gene>
    <name evidence="1" type="ORF">D777_01235</name>
</gene>
<evidence type="ECO:0000313" key="1">
    <source>
        <dbReference type="EMBL" id="KEF32601.1"/>
    </source>
</evidence>
<name>A0A072N547_9GAMM</name>
<dbReference type="Proteomes" id="UP000035057">
    <property type="component" value="Unassembled WGS sequence"/>
</dbReference>
<sequence>MIRSPGCTGERPLQGMLVRRGRLQPGFGMPVEQKFGDFSHSVSHYLEL</sequence>
<organism evidence="1 2">
    <name type="scientific">Marinobacter nitratireducens</name>
    <dbReference type="NCBI Taxonomy" id="1137280"/>
    <lineage>
        <taxon>Bacteria</taxon>
        <taxon>Pseudomonadati</taxon>
        <taxon>Pseudomonadota</taxon>
        <taxon>Gammaproteobacteria</taxon>
        <taxon>Pseudomonadales</taxon>
        <taxon>Marinobacteraceae</taxon>
        <taxon>Marinobacter</taxon>
    </lineage>
</organism>
<dbReference type="PATRIC" id="fig|1137280.3.peg.1049"/>
<dbReference type="EMBL" id="ANIE01000003">
    <property type="protein sequence ID" value="KEF32601.1"/>
    <property type="molecule type" value="Genomic_DNA"/>
</dbReference>
<keyword evidence="2" id="KW-1185">Reference proteome</keyword>
<accession>A0A072N547</accession>
<evidence type="ECO:0000313" key="2">
    <source>
        <dbReference type="Proteomes" id="UP000035057"/>
    </source>
</evidence>
<dbReference type="STRING" id="1137280.D777_01235"/>
<reference evidence="1 2" key="1">
    <citation type="submission" date="2012-12" db="EMBL/GenBank/DDBJ databases">
        <title>Genome assembly of Marinobacter sp. AK21.</title>
        <authorList>
            <person name="Khatri I."/>
            <person name="Kumar R."/>
            <person name="Vaidya B."/>
            <person name="Subramanian S."/>
            <person name="Pinnaka A."/>
        </authorList>
    </citation>
    <scope>NUCLEOTIDE SEQUENCE [LARGE SCALE GENOMIC DNA]</scope>
    <source>
        <strain evidence="1 2">AK21</strain>
    </source>
</reference>
<proteinExistence type="predicted"/>
<comment type="caution">
    <text evidence="1">The sequence shown here is derived from an EMBL/GenBank/DDBJ whole genome shotgun (WGS) entry which is preliminary data.</text>
</comment>